<dbReference type="CDD" id="cd06550">
    <property type="entry name" value="TM_ABC_iron-siderophores_like"/>
    <property type="match status" value="1"/>
</dbReference>
<evidence type="ECO:0000256" key="2">
    <source>
        <dbReference type="ARBA" id="ARBA00007935"/>
    </source>
</evidence>
<proteinExistence type="inferred from homology"/>
<sequence length="353" mass="36193">MTRAPGLAPEPSPGSALVRDLRRRASRRWLATLLALASIVLAAFALTLVLGQSYTPPVQVLAVLRGEDVPGASFTVGRLRLPRATLAILAGLCFGLAGAAFQTLLRNPLASPDIIGISYGASAAASVAIVFFGLSGAAVTAFAVAAGLGVSTLIYLLAYKDGAAGTRLILMGIGIAALLQSVITYTLSRASEWSLQDALRWLAGSVNAASWGQVLPLLIVLPLLGLPLLATSRDLETLRLGDDAAQATGVRVGLVRLVVLLTATGLICFATAAAGPISFVAFLAGPITARLTGSGRSLLLPAALTGAALVILADYAGQFLLPSRYPVGIVTGAFGAVYLLYLIGRVNRRGAAL</sequence>
<evidence type="ECO:0000256" key="4">
    <source>
        <dbReference type="ARBA" id="ARBA00022475"/>
    </source>
</evidence>
<keyword evidence="5 8" id="KW-0812">Transmembrane</keyword>
<feature type="transmembrane region" description="Helical" evidence="8">
    <location>
        <begin position="168"/>
        <end position="188"/>
    </location>
</feature>
<evidence type="ECO:0000256" key="5">
    <source>
        <dbReference type="ARBA" id="ARBA00022692"/>
    </source>
</evidence>
<dbReference type="SUPFAM" id="SSF81345">
    <property type="entry name" value="ABC transporter involved in vitamin B12 uptake, BtuC"/>
    <property type="match status" value="1"/>
</dbReference>
<keyword evidence="10" id="KW-1185">Reference proteome</keyword>
<evidence type="ECO:0000313" key="10">
    <source>
        <dbReference type="Proteomes" id="UP000248311"/>
    </source>
</evidence>
<name>A0A318SS35_9RHOB</name>
<reference evidence="9 10" key="1">
    <citation type="submission" date="2018-06" db="EMBL/GenBank/DDBJ databases">
        <title>Genomic Encyclopedia of Type Strains, Phase III (KMG-III): the genomes of soil and plant-associated and newly described type strains.</title>
        <authorList>
            <person name="Whitman W."/>
        </authorList>
    </citation>
    <scope>NUCLEOTIDE SEQUENCE [LARGE SCALE GENOMIC DNA]</scope>
    <source>
        <strain evidence="9 10">CECT 9025</strain>
    </source>
</reference>
<evidence type="ECO:0000256" key="8">
    <source>
        <dbReference type="SAM" id="Phobius"/>
    </source>
</evidence>
<keyword evidence="6 8" id="KW-1133">Transmembrane helix</keyword>
<feature type="transmembrane region" description="Helical" evidence="8">
    <location>
        <begin position="208"/>
        <end position="230"/>
    </location>
</feature>
<feature type="transmembrane region" description="Helical" evidence="8">
    <location>
        <begin position="257"/>
        <end position="284"/>
    </location>
</feature>
<evidence type="ECO:0000256" key="1">
    <source>
        <dbReference type="ARBA" id="ARBA00004651"/>
    </source>
</evidence>
<comment type="similarity">
    <text evidence="2">Belongs to the binding-protein-dependent transport system permease family. FecCD subfamily.</text>
</comment>
<comment type="subcellular location">
    <subcellularLocation>
        <location evidence="1">Cell membrane</location>
        <topology evidence="1">Multi-pass membrane protein</topology>
    </subcellularLocation>
</comment>
<comment type="caution">
    <text evidence="9">The sequence shown here is derived from an EMBL/GenBank/DDBJ whole genome shotgun (WGS) entry which is preliminary data.</text>
</comment>
<dbReference type="RefSeq" id="WP_110815535.1">
    <property type="nucleotide sequence ID" value="NZ_QJTE01000007.1"/>
</dbReference>
<dbReference type="GO" id="GO:0022857">
    <property type="term" value="F:transmembrane transporter activity"/>
    <property type="evidence" value="ECO:0007669"/>
    <property type="project" value="InterPro"/>
</dbReference>
<dbReference type="InterPro" id="IPR037294">
    <property type="entry name" value="ABC_BtuC-like"/>
</dbReference>
<dbReference type="InterPro" id="IPR000522">
    <property type="entry name" value="ABC_transptr_permease_BtuC"/>
</dbReference>
<evidence type="ECO:0000256" key="7">
    <source>
        <dbReference type="ARBA" id="ARBA00023136"/>
    </source>
</evidence>
<protein>
    <submittedName>
        <fullName evidence="9">Iron complex transport system permease protein</fullName>
    </submittedName>
</protein>
<evidence type="ECO:0000256" key="3">
    <source>
        <dbReference type="ARBA" id="ARBA00022448"/>
    </source>
</evidence>
<dbReference type="GO" id="GO:0005886">
    <property type="term" value="C:plasma membrane"/>
    <property type="evidence" value="ECO:0007669"/>
    <property type="project" value="UniProtKB-SubCell"/>
</dbReference>
<feature type="transmembrane region" description="Helical" evidence="8">
    <location>
        <begin position="140"/>
        <end position="159"/>
    </location>
</feature>
<dbReference type="EMBL" id="QJTE01000007">
    <property type="protein sequence ID" value="PYE81319.1"/>
    <property type="molecule type" value="Genomic_DNA"/>
</dbReference>
<feature type="transmembrane region" description="Helical" evidence="8">
    <location>
        <begin position="84"/>
        <end position="105"/>
    </location>
</feature>
<dbReference type="PANTHER" id="PTHR30472">
    <property type="entry name" value="FERRIC ENTEROBACTIN TRANSPORT SYSTEM PERMEASE PROTEIN"/>
    <property type="match status" value="1"/>
</dbReference>
<keyword evidence="3" id="KW-0813">Transport</keyword>
<dbReference type="PANTHER" id="PTHR30472:SF24">
    <property type="entry name" value="FERRIC ENTEROBACTIN TRANSPORT SYSTEM PERMEASE PROTEIN FEPG"/>
    <property type="match status" value="1"/>
</dbReference>
<dbReference type="Proteomes" id="UP000248311">
    <property type="component" value="Unassembled WGS sequence"/>
</dbReference>
<keyword evidence="4" id="KW-1003">Cell membrane</keyword>
<evidence type="ECO:0000313" key="9">
    <source>
        <dbReference type="EMBL" id="PYE81319.1"/>
    </source>
</evidence>
<evidence type="ECO:0000256" key="6">
    <source>
        <dbReference type="ARBA" id="ARBA00022989"/>
    </source>
</evidence>
<feature type="transmembrane region" description="Helical" evidence="8">
    <location>
        <begin position="117"/>
        <end position="134"/>
    </location>
</feature>
<dbReference type="Gene3D" id="1.10.3470.10">
    <property type="entry name" value="ABC transporter involved in vitamin B12 uptake, BtuC"/>
    <property type="match status" value="1"/>
</dbReference>
<feature type="transmembrane region" description="Helical" evidence="8">
    <location>
        <begin position="29"/>
        <end position="51"/>
    </location>
</feature>
<dbReference type="Pfam" id="PF01032">
    <property type="entry name" value="FecCD"/>
    <property type="match status" value="1"/>
</dbReference>
<organism evidence="9 10">
    <name type="scientific">Pseudoroseicyclus aestuarii</name>
    <dbReference type="NCBI Taxonomy" id="1795041"/>
    <lineage>
        <taxon>Bacteria</taxon>
        <taxon>Pseudomonadati</taxon>
        <taxon>Pseudomonadota</taxon>
        <taxon>Alphaproteobacteria</taxon>
        <taxon>Rhodobacterales</taxon>
        <taxon>Paracoccaceae</taxon>
        <taxon>Pseudoroseicyclus</taxon>
    </lineage>
</organism>
<feature type="transmembrane region" description="Helical" evidence="8">
    <location>
        <begin position="325"/>
        <end position="344"/>
    </location>
</feature>
<dbReference type="OrthoDB" id="9055647at2"/>
<dbReference type="GO" id="GO:0033214">
    <property type="term" value="P:siderophore-iron import into cell"/>
    <property type="evidence" value="ECO:0007669"/>
    <property type="project" value="TreeGrafter"/>
</dbReference>
<keyword evidence="7 8" id="KW-0472">Membrane</keyword>
<gene>
    <name evidence="9" type="ORF">DFP88_107110</name>
</gene>
<accession>A0A318SS35</accession>
<dbReference type="AlphaFoldDB" id="A0A318SS35"/>